<protein>
    <submittedName>
        <fullName evidence="1">Uncharacterized protein</fullName>
    </submittedName>
</protein>
<proteinExistence type="predicted"/>
<evidence type="ECO:0000313" key="2">
    <source>
        <dbReference type="Proteomes" id="UP000234881"/>
    </source>
</evidence>
<organism evidence="1 2">
    <name type="scientific">Cohaesibacter celericrescens</name>
    <dbReference type="NCBI Taxonomy" id="2067669"/>
    <lineage>
        <taxon>Bacteria</taxon>
        <taxon>Pseudomonadati</taxon>
        <taxon>Pseudomonadota</taxon>
        <taxon>Alphaproteobacteria</taxon>
        <taxon>Hyphomicrobiales</taxon>
        <taxon>Cohaesibacteraceae</taxon>
    </lineage>
</organism>
<sequence length="83" mass="9232">MVKPEDDMTIEHFETLLDLYGSDLSVWPVLEGGVAKRLLENSQTARNSLQMSINIAKLIEAQPPLKAPASLIQRIMDKAKKPS</sequence>
<evidence type="ECO:0000313" key="1">
    <source>
        <dbReference type="EMBL" id="PLW76449.1"/>
    </source>
</evidence>
<dbReference type="RefSeq" id="WP_101534884.1">
    <property type="nucleotide sequence ID" value="NZ_JBFHIU010000068.1"/>
</dbReference>
<dbReference type="OrthoDB" id="7360750at2"/>
<name>A0A2N5XPJ5_9HYPH</name>
<comment type="caution">
    <text evidence="1">The sequence shown here is derived from an EMBL/GenBank/DDBJ whole genome shotgun (WGS) entry which is preliminary data.</text>
</comment>
<reference evidence="1 2" key="1">
    <citation type="submission" date="2018-01" db="EMBL/GenBank/DDBJ databases">
        <title>The draft genome sequence of Cohaesibacter sp. H1304.</title>
        <authorList>
            <person name="Wang N.-N."/>
            <person name="Du Z.-J."/>
        </authorList>
    </citation>
    <scope>NUCLEOTIDE SEQUENCE [LARGE SCALE GENOMIC DNA]</scope>
    <source>
        <strain evidence="1 2">H1304</strain>
    </source>
</reference>
<gene>
    <name evidence="1" type="ORF">C0081_16390</name>
</gene>
<dbReference type="AlphaFoldDB" id="A0A2N5XPJ5"/>
<accession>A0A2N5XPJ5</accession>
<dbReference type="EMBL" id="PKUQ01000031">
    <property type="protein sequence ID" value="PLW76449.1"/>
    <property type="molecule type" value="Genomic_DNA"/>
</dbReference>
<keyword evidence="2" id="KW-1185">Reference proteome</keyword>
<dbReference type="Proteomes" id="UP000234881">
    <property type="component" value="Unassembled WGS sequence"/>
</dbReference>